<evidence type="ECO:0000313" key="2">
    <source>
        <dbReference type="EMBL" id="MFD2564107.1"/>
    </source>
</evidence>
<evidence type="ECO:0000313" key="3">
    <source>
        <dbReference type="Proteomes" id="UP001597319"/>
    </source>
</evidence>
<name>A0ABW5LI96_9FLAO</name>
<dbReference type="EMBL" id="JBHULE010000019">
    <property type="protein sequence ID" value="MFD2564107.1"/>
    <property type="molecule type" value="Genomic_DNA"/>
</dbReference>
<keyword evidence="3" id="KW-1185">Reference proteome</keyword>
<dbReference type="RefSeq" id="WP_378293952.1">
    <property type="nucleotide sequence ID" value="NZ_JBHULE010000019.1"/>
</dbReference>
<protein>
    <recommendedName>
        <fullName evidence="4">DUF4468 domain-containing protein</fullName>
    </recommendedName>
</protein>
<proteinExistence type="predicted"/>
<evidence type="ECO:0008006" key="4">
    <source>
        <dbReference type="Google" id="ProtNLM"/>
    </source>
</evidence>
<comment type="caution">
    <text evidence="2">The sequence shown here is derived from an EMBL/GenBank/DDBJ whole genome shotgun (WGS) entry which is preliminary data.</text>
</comment>
<feature type="chain" id="PRO_5045498095" description="DUF4468 domain-containing protein" evidence="1">
    <location>
        <begin position="19"/>
        <end position="233"/>
    </location>
</feature>
<gene>
    <name evidence="2" type="ORF">ACFSR1_15610</name>
</gene>
<reference evidence="3" key="1">
    <citation type="journal article" date="2019" name="Int. J. Syst. Evol. Microbiol.">
        <title>The Global Catalogue of Microorganisms (GCM) 10K type strain sequencing project: providing services to taxonomists for standard genome sequencing and annotation.</title>
        <authorList>
            <consortium name="The Broad Institute Genomics Platform"/>
            <consortium name="The Broad Institute Genome Sequencing Center for Infectious Disease"/>
            <person name="Wu L."/>
            <person name="Ma J."/>
        </authorList>
    </citation>
    <scope>NUCLEOTIDE SEQUENCE [LARGE SCALE GENOMIC DNA]</scope>
    <source>
        <strain evidence="3">KCTC 52274</strain>
    </source>
</reference>
<sequence>MRNILQILIFLTTSSLLAQLPQELLRITQETKVFDTYVGSIYTNKKYQNATIIDEKKGTFDAQVRYNIFNDALEYTKDSNLYEIVKIPTTHVRIDNDYFYYCTFKDERGFKNHGYFVLVELTEQYRIYKKYDLKVTEPKSMDADTGTTQVGKIKTIETYYLEENGTAIELPTKKNDLLAMFSDKENELKAYIKKEKIKTRKPEDLVKLVSKYNALRNISNPSRSLLSNRVQNN</sequence>
<accession>A0ABW5LI96</accession>
<organism evidence="2 3">
    <name type="scientific">Aquimarina rubra</name>
    <dbReference type="NCBI Taxonomy" id="1920033"/>
    <lineage>
        <taxon>Bacteria</taxon>
        <taxon>Pseudomonadati</taxon>
        <taxon>Bacteroidota</taxon>
        <taxon>Flavobacteriia</taxon>
        <taxon>Flavobacteriales</taxon>
        <taxon>Flavobacteriaceae</taxon>
        <taxon>Aquimarina</taxon>
    </lineage>
</organism>
<feature type="signal peptide" evidence="1">
    <location>
        <begin position="1"/>
        <end position="18"/>
    </location>
</feature>
<dbReference type="Proteomes" id="UP001597319">
    <property type="component" value="Unassembled WGS sequence"/>
</dbReference>
<keyword evidence="1" id="KW-0732">Signal</keyword>
<evidence type="ECO:0000256" key="1">
    <source>
        <dbReference type="SAM" id="SignalP"/>
    </source>
</evidence>